<reference evidence="4 5" key="1">
    <citation type="submission" date="2020-10" db="EMBL/GenBank/DDBJ databases">
        <title>Complete genome sequence of Paludibaculum fermentans P105T, a facultatively anaerobic acidobacterium capable of dissimilatory Fe(III) reduction.</title>
        <authorList>
            <person name="Dedysh S.N."/>
            <person name="Beletsky A.V."/>
            <person name="Kulichevskaya I.S."/>
            <person name="Mardanov A.V."/>
            <person name="Ravin N.V."/>
        </authorList>
    </citation>
    <scope>NUCLEOTIDE SEQUENCE [LARGE SCALE GENOMIC DNA]</scope>
    <source>
        <strain evidence="4 5">P105</strain>
    </source>
</reference>
<organism evidence="4 5">
    <name type="scientific">Paludibaculum fermentans</name>
    <dbReference type="NCBI Taxonomy" id="1473598"/>
    <lineage>
        <taxon>Bacteria</taxon>
        <taxon>Pseudomonadati</taxon>
        <taxon>Acidobacteriota</taxon>
        <taxon>Terriglobia</taxon>
        <taxon>Bryobacterales</taxon>
        <taxon>Bryobacteraceae</taxon>
        <taxon>Paludibaculum</taxon>
    </lineage>
</organism>
<dbReference type="PANTHER" id="PTHR35889:SF3">
    <property type="entry name" value="F-BOX DOMAIN-CONTAINING PROTEIN"/>
    <property type="match status" value="1"/>
</dbReference>
<feature type="domain" description="DUF1553" evidence="3">
    <location>
        <begin position="450"/>
        <end position="710"/>
    </location>
</feature>
<feature type="chain" id="PRO_5032730926" evidence="1">
    <location>
        <begin position="24"/>
        <end position="734"/>
    </location>
</feature>
<accession>A0A7S7SKU0</accession>
<dbReference type="Pfam" id="PF07587">
    <property type="entry name" value="PSD1"/>
    <property type="match status" value="1"/>
</dbReference>
<evidence type="ECO:0000259" key="2">
    <source>
        <dbReference type="Pfam" id="PF07583"/>
    </source>
</evidence>
<evidence type="ECO:0000313" key="4">
    <source>
        <dbReference type="EMBL" id="QOY87400.1"/>
    </source>
</evidence>
<dbReference type="AlphaFoldDB" id="A0A7S7SKU0"/>
<sequence>MARSCARVRWGDAMKLWAFLAVAGLLAAAEYHGDTDKDRARILARRNWWSFQKVVRPDPPKLNNPWVRTPIDAFLLEALQAKSLKPSPEESKLRLLRRVTLDVTGLPPKPEEAAAFLNDKRADAYDRLVDRLMASTQYGERWAQRWLDVARYADTNGFEHDLERTHAWRYRDYVVRSFNAGKPYDVFLKEQIAGDELWPGQPDPVIAVGFNRAGPEHLTGGNQDVELNRQEVLVEMTAGVSNVFLGLTMNCARCHNHKFDPILQTDYYRLQAVFGGTEGKDVPLASADEKARYDAARKAYEARLKPVQDQITAIEKPYKEALIAERRAKLEPAVQALLDVPKDKLSEADREKQKNAKDQISPSWDEVLARVPKPELERRSGLRRQLHAIELDEPAPPAAAYAVVNREKPEDTNVLKVGDHRMKLGTVPPGLPLVLTANTARPVPLEAAGRRTVLAEWLAQPEHPLTARVMVNRIWQFRMGRGIVGTPNDFGMMGERPTHPKLLDWLAAEFVSSGWNVKAIDRLILTSSAYRQASARDAAGEAVDPENKLYWRMNRRRLEGEAIRDSVLSVSGMLNLEVGGPPIRVPIEKEVYDSIFTEYENDNLWPLPKDRAQIYRRSLYLLNKRTVRLPMLANFDQPDAMTSCAYRPVSTHALQALSLINSDFMAEQSAAFARRVEQAGTGVPVRVQRAYQLALARPPKPAEITMARDFFTKGGTLQEFCLALLNRNEFIYIP</sequence>
<dbReference type="Proteomes" id="UP000593892">
    <property type="component" value="Chromosome"/>
</dbReference>
<keyword evidence="1" id="KW-0732">Signal</keyword>
<dbReference type="Pfam" id="PF07583">
    <property type="entry name" value="PSCyt2"/>
    <property type="match status" value="1"/>
</dbReference>
<name>A0A7S7SKU0_PALFE</name>
<evidence type="ECO:0000259" key="3">
    <source>
        <dbReference type="Pfam" id="PF07587"/>
    </source>
</evidence>
<proteinExistence type="predicted"/>
<dbReference type="InterPro" id="IPR022655">
    <property type="entry name" value="DUF1553"/>
</dbReference>
<evidence type="ECO:0000313" key="5">
    <source>
        <dbReference type="Proteomes" id="UP000593892"/>
    </source>
</evidence>
<dbReference type="InterPro" id="IPR011444">
    <property type="entry name" value="DUF1549"/>
</dbReference>
<feature type="domain" description="DUF1549" evidence="2">
    <location>
        <begin position="70"/>
        <end position="277"/>
    </location>
</feature>
<protein>
    <submittedName>
        <fullName evidence="4">DUF1553 domain-containing protein</fullName>
    </submittedName>
</protein>
<dbReference type="EMBL" id="CP063849">
    <property type="protein sequence ID" value="QOY87400.1"/>
    <property type="molecule type" value="Genomic_DNA"/>
</dbReference>
<gene>
    <name evidence="4" type="ORF">IRI77_32335</name>
</gene>
<keyword evidence="5" id="KW-1185">Reference proteome</keyword>
<dbReference type="PANTHER" id="PTHR35889">
    <property type="entry name" value="CYCLOINULO-OLIGOSACCHARIDE FRUCTANOTRANSFERASE-RELATED"/>
    <property type="match status" value="1"/>
</dbReference>
<evidence type="ECO:0000256" key="1">
    <source>
        <dbReference type="SAM" id="SignalP"/>
    </source>
</evidence>
<feature type="signal peptide" evidence="1">
    <location>
        <begin position="1"/>
        <end position="23"/>
    </location>
</feature>
<dbReference type="KEGG" id="pfer:IRI77_32335"/>